<dbReference type="EMBL" id="AHOR02000031">
    <property type="protein sequence ID" value="EMF81576.1"/>
    <property type="molecule type" value="Genomic_DNA"/>
</dbReference>
<evidence type="ECO:0000313" key="2">
    <source>
        <dbReference type="Proteomes" id="UP000011770"/>
    </source>
</evidence>
<reference evidence="1 2" key="1">
    <citation type="submission" date="2013-01" db="EMBL/GenBank/DDBJ databases">
        <authorList>
            <person name="Harkins D.M."/>
            <person name="Durkin A.S."/>
            <person name="Brinkac L.M."/>
            <person name="Haft D.H."/>
            <person name="Selengut J.D."/>
            <person name="Sanka R."/>
            <person name="DePew J."/>
            <person name="Purushe J."/>
            <person name="Tulsiani S.M."/>
            <person name="Graham G.C."/>
            <person name="Burns M.-A."/>
            <person name="Dohnt M.F."/>
            <person name="Smythe L.D."/>
            <person name="McKay D.B."/>
            <person name="Craig S.B."/>
            <person name="Vinetz J.M."/>
            <person name="Sutton G.G."/>
            <person name="Nierman W.C."/>
            <person name="Fouts D.E."/>
        </authorList>
    </citation>
    <scope>NUCLEOTIDE SEQUENCE [LARGE SCALE GENOMIC DNA]</scope>
    <source>
        <strain evidence="1 2">LT2116</strain>
    </source>
</reference>
<evidence type="ECO:0000313" key="1">
    <source>
        <dbReference type="EMBL" id="EMF81576.1"/>
    </source>
</evidence>
<accession>M3GXE0</accession>
<comment type="caution">
    <text evidence="1">The sequence shown here is derived from an EMBL/GenBank/DDBJ whole genome shotgun (WGS) entry which is preliminary data.</text>
</comment>
<name>M3GXE0_9LEPT</name>
<organism evidence="1 2">
    <name type="scientific">Leptospira weilii serovar Topaz str. LT2116</name>
    <dbReference type="NCBI Taxonomy" id="1088540"/>
    <lineage>
        <taxon>Bacteria</taxon>
        <taxon>Pseudomonadati</taxon>
        <taxon>Spirochaetota</taxon>
        <taxon>Spirochaetia</taxon>
        <taxon>Leptospirales</taxon>
        <taxon>Leptospiraceae</taxon>
        <taxon>Leptospira</taxon>
    </lineage>
</organism>
<dbReference type="Proteomes" id="UP000011770">
    <property type="component" value="Unassembled WGS sequence"/>
</dbReference>
<gene>
    <name evidence="1" type="ORF">LEP1GSC188_2327</name>
</gene>
<protein>
    <submittedName>
        <fullName evidence="1">Uncharacterized protein</fullName>
    </submittedName>
</protein>
<sequence length="67" mass="8133">MPFGFLKKEFSRKQKGSVKRFQTRFFISFLSFFLRDSKKTNENYKNREFSKLRAGPLKISKCRLLQF</sequence>
<dbReference type="AlphaFoldDB" id="M3GXE0"/>
<proteinExistence type="predicted"/>